<reference evidence="1" key="1">
    <citation type="submission" date="2014-11" db="EMBL/GenBank/DDBJ databases">
        <title>Molecular phylogeny of cliff fern family Woodsiaceae with morphological implications.</title>
        <authorList>
            <person name="Shao Y.-Z."/>
            <person name="Wei R."/>
            <person name="Zhang X.-C."/>
        </authorList>
    </citation>
    <scope>NUCLEOTIDE SEQUENCE</scope>
</reference>
<name>A0A0K6SAD6_9ALVE</name>
<gene>
    <name evidence="1" type="ORF">Cvel_33124.t1.CR1</name>
</gene>
<dbReference type="AlphaFoldDB" id="A0A0K6SAD6"/>
<dbReference type="InterPro" id="IPR012334">
    <property type="entry name" value="Pectin_lyas_fold"/>
</dbReference>
<protein>
    <recommendedName>
        <fullName evidence="2">Right handed beta helix domain-containing protein</fullName>
    </recommendedName>
</protein>
<dbReference type="Gene3D" id="2.160.20.10">
    <property type="entry name" value="Single-stranded right-handed beta-helix, Pectin lyase-like"/>
    <property type="match status" value="1"/>
</dbReference>
<dbReference type="InterPro" id="IPR011050">
    <property type="entry name" value="Pectin_lyase_fold/virulence"/>
</dbReference>
<proteinExistence type="predicted"/>
<evidence type="ECO:0008006" key="2">
    <source>
        <dbReference type="Google" id="ProtNLM"/>
    </source>
</evidence>
<dbReference type="EMBL" id="CDMZ01004260">
    <property type="protein sequence ID" value="CUC10507.1"/>
    <property type="molecule type" value="Genomic_DNA"/>
</dbReference>
<sequence>MATGDGPRVTDLRISGPWDGVSSLENSNCGRYYLANIFIVDPHRYGVAMGASLDYSTMDNIEVWAPNSELFFANGTGILISGVDGLRASNVAVFRAAVGIEVVSEISGKPEHPSWVSFSNILTDFCSRGLVISGSSNTVQLSAGSFQNHQTSLDIFGIGHSVRVSGSRFKSNGDVAVRIQGPNAVTMSGSGIERVFSAVKGVPAVSIGTDEGQTVMISGCDMKASAAVAVDCAGTPMNSNVQPVECAGGSVIMGPNHMRVNISAPGMETEGERESGWGDVQENDVMRLRRATVAVA</sequence>
<dbReference type="VEuPathDB" id="CryptoDB:Cvel_33124"/>
<organism evidence="1">
    <name type="scientific">Chromera velia CCMP2878</name>
    <dbReference type="NCBI Taxonomy" id="1169474"/>
    <lineage>
        <taxon>Eukaryota</taxon>
        <taxon>Sar</taxon>
        <taxon>Alveolata</taxon>
        <taxon>Colpodellida</taxon>
        <taxon>Chromeraceae</taxon>
        <taxon>Chromera</taxon>
    </lineage>
</organism>
<accession>A0A0K6SAD6</accession>
<evidence type="ECO:0000313" key="1">
    <source>
        <dbReference type="EMBL" id="CUC10507.1"/>
    </source>
</evidence>
<dbReference type="SUPFAM" id="SSF51126">
    <property type="entry name" value="Pectin lyase-like"/>
    <property type="match status" value="1"/>
</dbReference>